<feature type="compositionally biased region" description="Basic and acidic residues" evidence="5">
    <location>
        <begin position="103"/>
        <end position="126"/>
    </location>
</feature>
<dbReference type="PROSITE" id="PS01360">
    <property type="entry name" value="ZF_MYND_1"/>
    <property type="match status" value="1"/>
</dbReference>
<comment type="caution">
    <text evidence="7">The sequence shown here is derived from an EMBL/GenBank/DDBJ whole genome shotgun (WGS) entry which is preliminary data.</text>
</comment>
<proteinExistence type="predicted"/>
<dbReference type="SUPFAM" id="SSF144232">
    <property type="entry name" value="HIT/MYND zinc finger-like"/>
    <property type="match status" value="1"/>
</dbReference>
<dbReference type="InterPro" id="IPR002893">
    <property type="entry name" value="Znf_MYND"/>
</dbReference>
<feature type="domain" description="MYND-type" evidence="6">
    <location>
        <begin position="11"/>
        <end position="48"/>
    </location>
</feature>
<feature type="compositionally biased region" description="Basic and acidic residues" evidence="5">
    <location>
        <begin position="72"/>
        <end position="81"/>
    </location>
</feature>
<dbReference type="EMBL" id="CAXAMM010041751">
    <property type="protein sequence ID" value="CAK9101070.1"/>
    <property type="molecule type" value="Genomic_DNA"/>
</dbReference>
<dbReference type="Pfam" id="PF01753">
    <property type="entry name" value="zf-MYND"/>
    <property type="match status" value="1"/>
</dbReference>
<dbReference type="Gene3D" id="6.10.140.2220">
    <property type="match status" value="1"/>
</dbReference>
<evidence type="ECO:0000256" key="1">
    <source>
        <dbReference type="ARBA" id="ARBA00022723"/>
    </source>
</evidence>
<keyword evidence="1" id="KW-0479">Metal-binding</keyword>
<gene>
    <name evidence="7" type="ORF">SCF082_LOCUS47265</name>
</gene>
<name>A0ABP0RKD9_9DINO</name>
<dbReference type="PROSITE" id="PS50865">
    <property type="entry name" value="ZF_MYND_2"/>
    <property type="match status" value="1"/>
</dbReference>
<keyword evidence="8" id="KW-1185">Reference proteome</keyword>
<feature type="region of interest" description="Disordered" evidence="5">
    <location>
        <begin position="47"/>
        <end position="126"/>
    </location>
</feature>
<reference evidence="7 8" key="1">
    <citation type="submission" date="2024-02" db="EMBL/GenBank/DDBJ databases">
        <authorList>
            <person name="Chen Y."/>
            <person name="Shah S."/>
            <person name="Dougan E. K."/>
            <person name="Thang M."/>
            <person name="Chan C."/>
        </authorList>
    </citation>
    <scope>NUCLEOTIDE SEQUENCE [LARGE SCALE GENOMIC DNA]</scope>
</reference>
<evidence type="ECO:0000256" key="4">
    <source>
        <dbReference type="PROSITE-ProRule" id="PRU00134"/>
    </source>
</evidence>
<dbReference type="Proteomes" id="UP001642464">
    <property type="component" value="Unassembled WGS sequence"/>
</dbReference>
<sequence>MPNAELSSRSCDQCGRVGALLQCGKCKQVAYCNFSCQKIGWKEHKRLCGQGAPAPPSPSVPSVASPQPAEVPKQEAPRWREQGPPANAALPRQNPSLGAFKAAKLEDFFDRGPDADPIRRRDDRRS</sequence>
<evidence type="ECO:0000313" key="7">
    <source>
        <dbReference type="EMBL" id="CAK9101070.1"/>
    </source>
</evidence>
<evidence type="ECO:0000313" key="8">
    <source>
        <dbReference type="Proteomes" id="UP001642464"/>
    </source>
</evidence>
<feature type="compositionally biased region" description="Low complexity" evidence="5">
    <location>
        <begin position="60"/>
        <end position="71"/>
    </location>
</feature>
<keyword evidence="3" id="KW-0862">Zinc</keyword>
<protein>
    <submittedName>
        <fullName evidence="7">Protein CBFA2T3</fullName>
    </submittedName>
</protein>
<accession>A0ABP0RKD9</accession>
<evidence type="ECO:0000256" key="5">
    <source>
        <dbReference type="SAM" id="MobiDB-lite"/>
    </source>
</evidence>
<keyword evidence="2 4" id="KW-0863">Zinc-finger</keyword>
<evidence type="ECO:0000256" key="3">
    <source>
        <dbReference type="ARBA" id="ARBA00022833"/>
    </source>
</evidence>
<organism evidence="7 8">
    <name type="scientific">Durusdinium trenchii</name>
    <dbReference type="NCBI Taxonomy" id="1381693"/>
    <lineage>
        <taxon>Eukaryota</taxon>
        <taxon>Sar</taxon>
        <taxon>Alveolata</taxon>
        <taxon>Dinophyceae</taxon>
        <taxon>Suessiales</taxon>
        <taxon>Symbiodiniaceae</taxon>
        <taxon>Durusdinium</taxon>
    </lineage>
</organism>
<evidence type="ECO:0000259" key="6">
    <source>
        <dbReference type="PROSITE" id="PS50865"/>
    </source>
</evidence>
<evidence type="ECO:0000256" key="2">
    <source>
        <dbReference type="ARBA" id="ARBA00022771"/>
    </source>
</evidence>